<sequence length="2780" mass="319682">MLLFTENVKSVSVYLLREAKNCRPSLLYQLHKKITEKGPIENSFRETVFSFVNNYSGNSAPLDTTSVVELESKLSEKGKQYLQIDDVHSVTLETWIVTMSAGRGRTLKLCLEDFGMKSGLLPCGGVAWNANVNTGGGVFCFLPLSVPQSGLPICINGSFAVSADRRSLCRKPESGTSDFKTNWNESLLDDVIVSAYVTLLHQTMAKENAKKYSDSFILWPNPLKISKNSDYGAVMTGFYKAIVCGINGETPPTIFMKEDGMYSIDDIVFTVHEIQNDNKMFQIVERVFQKITSKEVIRLPTWVRTGFEEAGYSANISNMTYSWERFFKDVFLPYLTDIEHEDVISLVSHALAEHDNTVLDLLKVSECIPSKTSHGRIYKKPSSLHDPYRFKYIFFEEEGAFPEDQFLEALDMRQKGTLKEIGCLRDDLSWENVLKRTKTVQCLWRTDIHRARQRVKALLDFMDNKLEDAGHGHQNVVNDLRKVKFLPAVLDGDVHLESPSNIYLAEERNLVGFIRHILDTSNTQGTLSQSVCRLLGLHGKKVKAIDVIKNLCRLKERNGKDFDSNSLHKQCESIYVYLQQHLEDEDVLHFLRNETVFCLHQEFIETKKLAFFSDSFPPYLFQIPGDWRHKFHHVLKAAGVKDFFGCNDFIRTLNLIKEEKNGEPLDQEMLSSILTKVIIPLCKIANNIPSEQISQIPLPDSLHILQPSGSLSYCDLDAFQHLTSKYKLCHREISSLHAKKLGVRDIRDQMLTNYSQNLPGYGGIGESFGQNEDLVTRITRIMEAYPCDFSILKELVQNADDANATKVHFVLDKREHPTNRLFYDPMKELQGPALLAYNNRPFTDDDITGIQRLGEGSKSDESDKTGRYGVGFNVVYHLTDCPMFLSGGNTLCIFDPTLQYVTDAHLFYPGRMFRPIDRTMLDSYCDLFNCFFSFENDFKLEEGTLFRFPLRQKNSQIGGKISPSHIENLLEDFKDEMFDMLLFLKNVTEISFSTCTNGNLDTTYTVTANLPQEQANERQFFFERMTQQEQSTLLEIPVSDLQYEISIKDNDGRLEEWLVHQRVGIANKDKIPESVKHANTVTKLKLFPKGGIAAMVTSKNSGRKVTNKNGKAFCFLPLPIDTNLPVHVDGYFALGHESRRNLWKAPVGNPKGDWNRLIAKEIIAPVYVLILKKIKADITDSATMGIKLCELKVRLHHYHLLFPHDFKASTLTSLNAWDELGKEFYQIVLQEKCTLFPVVHFERRTPGQTCQVGSNRTNVCLSWKSCVVNADNEGYFDDLHLQIPKQETEREKEKEEPKFQQLRHLLLNIGFPLLETPIKIYNTMQKIILSLEYETSIVLKINPQSVESWLKTVAKTTTLQGLPLHLKETRISSKPHLQLLVEYVTKATHLDLCGLPLLLTNDGVLREFSKSRKVFHSWYYILFPQCAAEFLHSQFLPMFKEKDECFVRLELSDLVDRLPTHLPKDRFCTGEYTQWHQDPHTKCRTPRADWVKKLWKFLYENRMKPDWEACVVHALGKWSILPVHGENEDVKYLVPLNLAKTVLSPNKSPYHKEMEKILKCLHCRMVDTTALNDKHSFSIYCCNLEEFCQFVMSFASNLGDAENTLLVFDRIMKCKFCRFAMLGVEEHRHILSYFSKQASLLAENSRNLEILKSLQCFETIHGDFVALTGKKIYTVEVENFPKCDQDIWLLRSGSVFLKRFSYLAEFLKLLSVEDLSDVELYKQFILPCFGQFSVAAQWEHLGRIIDMIRTNLNPDKIIRILDLKSMHVVPQENGNPRLASSFCDKENPVFKEMLDETCFPPKHPDQEYQSHWLQFLRQIGLQTTVSYVQFEDFARKLSKDARYPEREKILLSYFFENHHLHKDRNFLSRLANVPFISAADTPTNLRELHTPCSMEKVDLSAIPEKHQTLVWTKEAVLPKWVHFQNCQACKQEGKLKTVLPKTEEPTLSQVLSHTQTLCRSFAESHNTLPPTKGRHLEEKYELLTLVIRDILKFLSEKCERAQLCESCFDINKCCGSCGQTVKALEDVPLVPLKSRELFKAKRLTKYLPKVENENLFTFLRQLPTMFVPYCNLLYCLGTTEEPSLFQYASTLKLIKQQSYSDLKKNPNILRAAKQAIEGFFRCLDKEEETHLNDIDELILLTHSIETPLLASTQVYYNDEPSYAPRLNYFQHPLMRTVDVSAFSKSGLTKLVEKLGHLKPQLISLNVEEMQTSTAEETCGNAYKCPLSQQLKNVFSWRTFFPALNMILANEDVEEDDTELDKVLEANFNVKCLTEITTELRMKDGTVIPQSEADAGVLFKRTETQDVEVFISHSANDALVHHQIAEGFNNLFGKFLKSTQYLEVVFKSNFEEDVISNLCRRGLKIKAELEELIKKPILGSKIEEDIICLLIQDPFCHFSPTEYVGYNDTNGADEHLVYAKIIRKVDDDTCKNSENEYIKAKYMIEVSSKEQIEVDAIFLYKFMPPTDDSSMPEDEKNNLYNPNAPSSSSTDVVVFEGNSSQQDFSDNSDDFKDLDTTNRELSKIIEDVWKQDESFRRTALRRLLRKWHPDKHKEKHKKFAEEVFKHIRKEIERMEKGIPSGVDTDDDVFRWAQRNTAEQRQHWRFHQRRNGSRRRRGGRGSRGKWHTSGSTGFSTQGSTGFSPPPSFHKVNLDASRWLQQARIDIKAAAQFDDNHQDFFQWKCSLCFFAAEKSIRAAQLVCGCRIRNNQNIMDAALKLKRHLSVTSSVQELVQIVEKDSHYPSSCPDTQIPRDVFTKENADEAMKIAQNIMTTVHNYIQDG</sequence>
<dbReference type="InterPro" id="IPR036869">
    <property type="entry name" value="J_dom_sf"/>
</dbReference>
<organism evidence="4 5">
    <name type="scientific">Holothuria leucospilota</name>
    <name type="common">Black long sea cucumber</name>
    <name type="synonym">Mertensiothuria leucospilota</name>
    <dbReference type="NCBI Taxonomy" id="206669"/>
    <lineage>
        <taxon>Eukaryota</taxon>
        <taxon>Metazoa</taxon>
        <taxon>Echinodermata</taxon>
        <taxon>Eleutherozoa</taxon>
        <taxon>Echinozoa</taxon>
        <taxon>Holothuroidea</taxon>
        <taxon>Aspidochirotacea</taxon>
        <taxon>Aspidochirotida</taxon>
        <taxon>Holothuriidae</taxon>
        <taxon>Holothuria</taxon>
    </lineage>
</organism>
<dbReference type="EMBL" id="JAIZAY010000004">
    <property type="protein sequence ID" value="KAJ8042972.1"/>
    <property type="molecule type" value="Genomic_DNA"/>
</dbReference>
<reference evidence="4" key="1">
    <citation type="submission" date="2021-10" db="EMBL/GenBank/DDBJ databases">
        <title>Tropical sea cucumber genome reveals ecological adaptation and Cuvierian tubules defense mechanism.</title>
        <authorList>
            <person name="Chen T."/>
        </authorList>
    </citation>
    <scope>NUCLEOTIDE SEQUENCE</scope>
    <source>
        <strain evidence="4">Nanhai2018</strain>
        <tissue evidence="4">Muscle</tissue>
    </source>
</reference>
<feature type="region of interest" description="Disordered" evidence="1">
    <location>
        <begin position="2467"/>
        <end position="2489"/>
    </location>
</feature>
<feature type="domain" description="HEPN" evidence="2">
    <location>
        <begin position="2654"/>
        <end position="2774"/>
    </location>
</feature>
<evidence type="ECO:0000313" key="5">
    <source>
        <dbReference type="Proteomes" id="UP001152320"/>
    </source>
</evidence>
<accession>A0A9Q1HBB9</accession>
<dbReference type="InterPro" id="IPR007842">
    <property type="entry name" value="HEPN_dom"/>
</dbReference>
<dbReference type="Pfam" id="PF05168">
    <property type="entry name" value="HEPN"/>
    <property type="match status" value="1"/>
</dbReference>
<dbReference type="Pfam" id="PF25794">
    <property type="entry name" value="SACS"/>
    <property type="match status" value="1"/>
</dbReference>
<dbReference type="NCBIfam" id="NF047352">
    <property type="entry name" value="P_loop_sacsin"/>
    <property type="match status" value="1"/>
</dbReference>
<dbReference type="SUPFAM" id="SSF55874">
    <property type="entry name" value="ATPase domain of HSP90 chaperone/DNA topoisomerase II/histidine kinase"/>
    <property type="match status" value="1"/>
</dbReference>
<dbReference type="Proteomes" id="UP001152320">
    <property type="component" value="Chromosome 4"/>
</dbReference>
<feature type="compositionally biased region" description="Basic residues" evidence="1">
    <location>
        <begin position="2601"/>
        <end position="2624"/>
    </location>
</feature>
<dbReference type="InterPro" id="IPR058210">
    <property type="entry name" value="SACS/Nov_dom"/>
</dbReference>
<evidence type="ECO:0000259" key="2">
    <source>
        <dbReference type="Pfam" id="PF05168"/>
    </source>
</evidence>
<dbReference type="OrthoDB" id="10071728at2759"/>
<dbReference type="PANTHER" id="PTHR46919">
    <property type="entry name" value="ZINC FINGER, C3HC4 TYPE (RING FINGER) FAMILY PROTEIN"/>
    <property type="match status" value="1"/>
</dbReference>
<feature type="domain" description="Sacsin/Nov" evidence="3">
    <location>
        <begin position="772"/>
        <end position="999"/>
    </location>
</feature>
<dbReference type="InterPro" id="IPR036890">
    <property type="entry name" value="HATPase_C_sf"/>
</dbReference>
<dbReference type="Gene3D" id="1.10.287.110">
    <property type="entry name" value="DnaJ domain"/>
    <property type="match status" value="1"/>
</dbReference>
<feature type="region of interest" description="Disordered" evidence="1">
    <location>
        <begin position="2599"/>
        <end position="2644"/>
    </location>
</feature>
<protein>
    <submittedName>
        <fullName evidence="4">Sacsin</fullName>
    </submittedName>
</protein>
<dbReference type="PANTHER" id="PTHR46919:SF2">
    <property type="entry name" value="SACSIN"/>
    <property type="match status" value="1"/>
</dbReference>
<evidence type="ECO:0000313" key="4">
    <source>
        <dbReference type="EMBL" id="KAJ8042972.1"/>
    </source>
</evidence>
<comment type="caution">
    <text evidence="4">The sequence shown here is derived from an EMBL/GenBank/DDBJ whole genome shotgun (WGS) entry which is preliminary data.</text>
</comment>
<gene>
    <name evidence="4" type="ORF">HOLleu_09873</name>
</gene>
<name>A0A9Q1HBB9_HOLLE</name>
<feature type="compositionally biased region" description="Low complexity" evidence="1">
    <location>
        <begin position="2626"/>
        <end position="2640"/>
    </location>
</feature>
<dbReference type="SUPFAM" id="SSF81593">
    <property type="entry name" value="Nucleotidyltransferase substrate binding subunit/domain"/>
    <property type="match status" value="1"/>
</dbReference>
<dbReference type="Gene3D" id="1.20.120.330">
    <property type="entry name" value="Nucleotidyltransferases domain 2"/>
    <property type="match status" value="1"/>
</dbReference>
<proteinExistence type="predicted"/>
<feature type="compositionally biased region" description="Polar residues" evidence="1">
    <location>
        <begin position="2477"/>
        <end position="2489"/>
    </location>
</feature>
<keyword evidence="5" id="KW-1185">Reference proteome</keyword>
<evidence type="ECO:0000259" key="3">
    <source>
        <dbReference type="Pfam" id="PF25794"/>
    </source>
</evidence>
<evidence type="ECO:0000256" key="1">
    <source>
        <dbReference type="SAM" id="MobiDB-lite"/>
    </source>
</evidence>